<proteinExistence type="predicted"/>
<sequence length="220" mass="23806">MKKIIVVLVVALVSLSQGWSQGQGRAGLSYGLGGSFDVLNPINTGAYLTGMSFFAEFPRSASVVPYGKIGYYLPTKVEDPAGATLIAIDDMTNPYQSSAKLETKISTFSLEGGTRYYLGNDYDIGLAGVLETKIRVLVSPVSSVVGDYDETKYRLETNLADKYTSISLFAGFGAGIKYSQPWGTLFTMAGLDLYIISNAVTPVTSLMLFSVQVGYRRDLY</sequence>
<comment type="caution">
    <text evidence="1">The sequence shown here is derived from an EMBL/GenBank/DDBJ whole genome shotgun (WGS) entry which is preliminary data.</text>
</comment>
<keyword evidence="2" id="KW-1185">Reference proteome</keyword>
<dbReference type="EMBL" id="BAAAFH010000022">
    <property type="protein sequence ID" value="GAA0876411.1"/>
    <property type="molecule type" value="Genomic_DNA"/>
</dbReference>
<accession>A0ABP3Y7G2</accession>
<dbReference type="Proteomes" id="UP001501126">
    <property type="component" value="Unassembled WGS sequence"/>
</dbReference>
<evidence type="ECO:0008006" key="3">
    <source>
        <dbReference type="Google" id="ProtNLM"/>
    </source>
</evidence>
<evidence type="ECO:0000313" key="2">
    <source>
        <dbReference type="Proteomes" id="UP001501126"/>
    </source>
</evidence>
<name>A0ABP3Y7G2_9FLAO</name>
<evidence type="ECO:0000313" key="1">
    <source>
        <dbReference type="EMBL" id="GAA0876411.1"/>
    </source>
</evidence>
<dbReference type="RefSeq" id="WP_343789183.1">
    <property type="nucleotide sequence ID" value="NZ_BAAAFH010000022.1"/>
</dbReference>
<reference evidence="2" key="1">
    <citation type="journal article" date="2019" name="Int. J. Syst. Evol. Microbiol.">
        <title>The Global Catalogue of Microorganisms (GCM) 10K type strain sequencing project: providing services to taxonomists for standard genome sequencing and annotation.</title>
        <authorList>
            <consortium name="The Broad Institute Genomics Platform"/>
            <consortium name="The Broad Institute Genome Sequencing Center for Infectious Disease"/>
            <person name="Wu L."/>
            <person name="Ma J."/>
        </authorList>
    </citation>
    <scope>NUCLEOTIDE SEQUENCE [LARGE SCALE GENOMIC DNA]</scope>
    <source>
        <strain evidence="2">JCM 16083</strain>
    </source>
</reference>
<organism evidence="1 2">
    <name type="scientific">Wandonia haliotis</name>
    <dbReference type="NCBI Taxonomy" id="574963"/>
    <lineage>
        <taxon>Bacteria</taxon>
        <taxon>Pseudomonadati</taxon>
        <taxon>Bacteroidota</taxon>
        <taxon>Flavobacteriia</taxon>
        <taxon>Flavobacteriales</taxon>
        <taxon>Crocinitomicaceae</taxon>
        <taxon>Wandonia</taxon>
    </lineage>
</organism>
<gene>
    <name evidence="1" type="ORF">GCM10009118_28210</name>
</gene>
<protein>
    <recommendedName>
        <fullName evidence="3">Outer membrane protein beta-barrel domain-containing protein</fullName>
    </recommendedName>
</protein>